<reference evidence="1" key="1">
    <citation type="submission" date="2014-09" db="EMBL/GenBank/DDBJ databases">
        <authorList>
            <person name="Magalhaes I.L.F."/>
            <person name="Oliveira U."/>
            <person name="Santos F.R."/>
            <person name="Vidigal T.H.D.A."/>
            <person name="Brescovit A.D."/>
            <person name="Santos A.J."/>
        </authorList>
    </citation>
    <scope>NUCLEOTIDE SEQUENCE</scope>
    <source>
        <tissue evidence="1">Shoot tissue taken approximately 20 cm above the soil surface</tissue>
    </source>
</reference>
<evidence type="ECO:0000313" key="1">
    <source>
        <dbReference type="EMBL" id="JAE36950.1"/>
    </source>
</evidence>
<name>A0A0A9HID4_ARUDO</name>
<dbReference type="AlphaFoldDB" id="A0A0A9HID4"/>
<sequence length="54" mass="6250">MRYTVHARPTTILSNSEYCVTNSNTYAHPCRLLGTSMPHPQNENKHFKCLLIFL</sequence>
<accession>A0A0A9HID4</accession>
<organism evidence="1">
    <name type="scientific">Arundo donax</name>
    <name type="common">Giant reed</name>
    <name type="synonym">Donax arundinaceus</name>
    <dbReference type="NCBI Taxonomy" id="35708"/>
    <lineage>
        <taxon>Eukaryota</taxon>
        <taxon>Viridiplantae</taxon>
        <taxon>Streptophyta</taxon>
        <taxon>Embryophyta</taxon>
        <taxon>Tracheophyta</taxon>
        <taxon>Spermatophyta</taxon>
        <taxon>Magnoliopsida</taxon>
        <taxon>Liliopsida</taxon>
        <taxon>Poales</taxon>
        <taxon>Poaceae</taxon>
        <taxon>PACMAD clade</taxon>
        <taxon>Arundinoideae</taxon>
        <taxon>Arundineae</taxon>
        <taxon>Arundo</taxon>
    </lineage>
</organism>
<proteinExistence type="predicted"/>
<reference evidence="1" key="2">
    <citation type="journal article" date="2015" name="Data Brief">
        <title>Shoot transcriptome of the giant reed, Arundo donax.</title>
        <authorList>
            <person name="Barrero R.A."/>
            <person name="Guerrero F.D."/>
            <person name="Moolhuijzen P."/>
            <person name="Goolsby J.A."/>
            <person name="Tidwell J."/>
            <person name="Bellgard S.E."/>
            <person name="Bellgard M.I."/>
        </authorList>
    </citation>
    <scope>NUCLEOTIDE SEQUENCE</scope>
    <source>
        <tissue evidence="1">Shoot tissue taken approximately 20 cm above the soil surface</tissue>
    </source>
</reference>
<protein>
    <submittedName>
        <fullName evidence="1">Uncharacterized protein</fullName>
    </submittedName>
</protein>
<dbReference type="EMBL" id="GBRH01160946">
    <property type="protein sequence ID" value="JAE36950.1"/>
    <property type="molecule type" value="Transcribed_RNA"/>
</dbReference>